<dbReference type="FunFam" id="2.40.30.170:FF:000010">
    <property type="entry name" value="Efflux RND transporter periplasmic adaptor subunit"/>
    <property type="match status" value="1"/>
</dbReference>
<evidence type="ECO:0000256" key="6">
    <source>
        <dbReference type="SAM" id="Coils"/>
    </source>
</evidence>
<dbReference type="GO" id="GO:0046686">
    <property type="term" value="P:response to cadmium ion"/>
    <property type="evidence" value="ECO:0007669"/>
    <property type="project" value="UniProtKB-KW"/>
</dbReference>
<evidence type="ECO:0000313" key="12">
    <source>
        <dbReference type="EMBL" id="TQV71446.1"/>
    </source>
</evidence>
<keyword evidence="3" id="KW-0862">Zinc</keyword>
<evidence type="ECO:0000313" key="13">
    <source>
        <dbReference type="Proteomes" id="UP000317839"/>
    </source>
</evidence>
<feature type="chain" id="PRO_5021821772" evidence="8">
    <location>
        <begin position="31"/>
        <end position="406"/>
    </location>
</feature>
<keyword evidence="13" id="KW-1185">Reference proteome</keyword>
<dbReference type="Pfam" id="PF25954">
    <property type="entry name" value="Beta-barrel_RND_2"/>
    <property type="match status" value="1"/>
</dbReference>
<dbReference type="InterPro" id="IPR058647">
    <property type="entry name" value="BSH_CzcB-like"/>
</dbReference>
<evidence type="ECO:0000259" key="10">
    <source>
        <dbReference type="Pfam" id="PF25973"/>
    </source>
</evidence>
<dbReference type="Gene3D" id="2.40.50.100">
    <property type="match status" value="1"/>
</dbReference>
<dbReference type="NCBIfam" id="TIGR01730">
    <property type="entry name" value="RND_mfp"/>
    <property type="match status" value="1"/>
</dbReference>
<protein>
    <submittedName>
        <fullName evidence="12">Efflux RND transporter periplasmic adaptor subunit</fullName>
    </submittedName>
</protein>
<keyword evidence="6" id="KW-0175">Coiled coil</keyword>
<comment type="caution">
    <text evidence="12">The sequence shown here is derived from an EMBL/GenBank/DDBJ whole genome shotgun (WGS) entry which is preliminary data.</text>
</comment>
<dbReference type="SUPFAM" id="SSF111369">
    <property type="entry name" value="HlyD-like secretion proteins"/>
    <property type="match status" value="1"/>
</dbReference>
<feature type="domain" description="YknX-like C-terminal permuted SH3-like" evidence="11">
    <location>
        <begin position="320"/>
        <end position="376"/>
    </location>
</feature>
<dbReference type="PROSITE" id="PS51257">
    <property type="entry name" value="PROKAR_LIPOPROTEIN"/>
    <property type="match status" value="1"/>
</dbReference>
<evidence type="ECO:0000256" key="8">
    <source>
        <dbReference type="SAM" id="SignalP"/>
    </source>
</evidence>
<dbReference type="PANTHER" id="PTHR30469:SF38">
    <property type="entry name" value="HLYD FAMILY SECRETION PROTEIN"/>
    <property type="match status" value="1"/>
</dbReference>
<organism evidence="12 13">
    <name type="scientific">Aliikangiella marina</name>
    <dbReference type="NCBI Taxonomy" id="1712262"/>
    <lineage>
        <taxon>Bacteria</taxon>
        <taxon>Pseudomonadati</taxon>
        <taxon>Pseudomonadota</taxon>
        <taxon>Gammaproteobacteria</taxon>
        <taxon>Oceanospirillales</taxon>
        <taxon>Pleioneaceae</taxon>
        <taxon>Aliikangiella</taxon>
    </lineage>
</organism>
<name>A0A545T2L7_9GAMM</name>
<dbReference type="Gene3D" id="1.10.287.470">
    <property type="entry name" value="Helix hairpin bin"/>
    <property type="match status" value="1"/>
</dbReference>
<evidence type="ECO:0000256" key="3">
    <source>
        <dbReference type="ARBA" id="ARBA00022833"/>
    </source>
</evidence>
<keyword evidence="2" id="KW-0813">Transport</keyword>
<dbReference type="Gene3D" id="2.40.420.20">
    <property type="match status" value="1"/>
</dbReference>
<proteinExistence type="inferred from homology"/>
<evidence type="ECO:0000256" key="2">
    <source>
        <dbReference type="ARBA" id="ARBA00022448"/>
    </source>
</evidence>
<feature type="region of interest" description="Disordered" evidence="7">
    <location>
        <begin position="387"/>
        <end position="406"/>
    </location>
</feature>
<evidence type="ECO:0000256" key="1">
    <source>
        <dbReference type="ARBA" id="ARBA00009477"/>
    </source>
</evidence>
<dbReference type="PRINTS" id="PR01490">
    <property type="entry name" value="RTXTOXIND"/>
</dbReference>
<dbReference type="InterPro" id="IPR006143">
    <property type="entry name" value="RND_pump_MFP"/>
</dbReference>
<gene>
    <name evidence="12" type="ORF">FLL45_20030</name>
</gene>
<dbReference type="GO" id="GO:1990281">
    <property type="term" value="C:efflux pump complex"/>
    <property type="evidence" value="ECO:0007669"/>
    <property type="project" value="TreeGrafter"/>
</dbReference>
<dbReference type="GO" id="GO:0015562">
    <property type="term" value="F:efflux transmembrane transporter activity"/>
    <property type="evidence" value="ECO:0007669"/>
    <property type="project" value="TreeGrafter"/>
</dbReference>
<accession>A0A545T2L7</accession>
<dbReference type="Gene3D" id="2.40.30.170">
    <property type="match status" value="1"/>
</dbReference>
<dbReference type="InterPro" id="IPR058637">
    <property type="entry name" value="YknX-like_C"/>
</dbReference>
<comment type="similarity">
    <text evidence="1">Belongs to the membrane fusion protein (MFP) (TC 8.A.1) family.</text>
</comment>
<dbReference type="Proteomes" id="UP000317839">
    <property type="component" value="Unassembled WGS sequence"/>
</dbReference>
<reference evidence="12 13" key="1">
    <citation type="submission" date="2019-06" db="EMBL/GenBank/DDBJ databases">
        <title>Draft genome of Aliikangiella marina GYP-15.</title>
        <authorList>
            <person name="Wang G."/>
        </authorList>
    </citation>
    <scope>NUCLEOTIDE SEQUENCE [LARGE SCALE GENOMIC DNA]</scope>
    <source>
        <strain evidence="12 13">GYP-15</strain>
    </source>
</reference>
<evidence type="ECO:0000256" key="4">
    <source>
        <dbReference type="ARBA" id="ARBA00043263"/>
    </source>
</evidence>
<dbReference type="OrthoDB" id="9806939at2"/>
<dbReference type="AlphaFoldDB" id="A0A545T2L7"/>
<dbReference type="EMBL" id="VIKR01000006">
    <property type="protein sequence ID" value="TQV71446.1"/>
    <property type="molecule type" value="Genomic_DNA"/>
</dbReference>
<comment type="function">
    <text evidence="5">CzcA and CzcB together would act in zinc efflux nearly as effectively as the complete czc efflux system (CzcABC). The CzcB protein is thought to funnel zinc cations to the CzcA transport protein.</text>
</comment>
<dbReference type="InterPro" id="IPR058792">
    <property type="entry name" value="Beta-barrel_RND_2"/>
</dbReference>
<sequence length="406" mass="44999">MMKQLLNNSGSMSKVALFSFLLGLSVLTTACSDSGKSDDKQAKSEQTEEKSDKDKADDKTASNDKQAKDKKEKPPVPVEVVSVQRGDIQQTYRTITTLEAEQDAQVVARSTGILQDILVEEGDTVTKGQLLAQLDVEMLSLEVAQLEATMKKLKKELDRQQALFNRKLGSSDALDRARFEYESQQAQYQVSKLKLQYASIKAPIDGVITERMVKPGNLIRESDILFKIVDPMSLKAVLHLPERELNRVKKGQNILLAVDALDDQMIVGEIERIRPAIDTDTGTFKVLAKLDNSANNLKSGMFGKVEVVFDVHEDSLLVKQQAIITQDNRSHVFVVRDNKAMQTPVKIGFKHNGIVEIVDGLAENDQVVTTGQQILKHESLIEVVGNEEQLAEKKPETSESDVASNP</sequence>
<evidence type="ECO:0000256" key="5">
    <source>
        <dbReference type="ARBA" id="ARBA00058766"/>
    </source>
</evidence>
<evidence type="ECO:0000259" key="11">
    <source>
        <dbReference type="Pfam" id="PF25989"/>
    </source>
</evidence>
<feature type="domain" description="CzcB-like barrel-sandwich hybrid" evidence="10">
    <location>
        <begin position="104"/>
        <end position="230"/>
    </location>
</feature>
<feature type="domain" description="CusB-like beta-barrel" evidence="9">
    <location>
        <begin position="238"/>
        <end position="307"/>
    </location>
</feature>
<evidence type="ECO:0000256" key="7">
    <source>
        <dbReference type="SAM" id="MobiDB-lite"/>
    </source>
</evidence>
<feature type="signal peptide" evidence="8">
    <location>
        <begin position="1"/>
        <end position="30"/>
    </location>
</feature>
<dbReference type="PANTHER" id="PTHR30469">
    <property type="entry name" value="MULTIDRUG RESISTANCE PROTEIN MDTA"/>
    <property type="match status" value="1"/>
</dbReference>
<dbReference type="Pfam" id="PF25989">
    <property type="entry name" value="YknX_C"/>
    <property type="match status" value="1"/>
</dbReference>
<keyword evidence="8" id="KW-0732">Signal</keyword>
<evidence type="ECO:0000259" key="9">
    <source>
        <dbReference type="Pfam" id="PF25954"/>
    </source>
</evidence>
<feature type="compositionally biased region" description="Basic and acidic residues" evidence="7">
    <location>
        <begin position="35"/>
        <end position="74"/>
    </location>
</feature>
<dbReference type="Pfam" id="PF25973">
    <property type="entry name" value="BSH_CzcB"/>
    <property type="match status" value="1"/>
</dbReference>
<dbReference type="RefSeq" id="WP_142943845.1">
    <property type="nucleotide sequence ID" value="NZ_VIKR01000006.1"/>
</dbReference>
<feature type="region of interest" description="Disordered" evidence="7">
    <location>
        <begin position="32"/>
        <end position="78"/>
    </location>
</feature>
<dbReference type="FunFam" id="2.40.420.20:FF:000006">
    <property type="entry name" value="RND family efflux transporter MFP subunit"/>
    <property type="match status" value="1"/>
</dbReference>
<keyword evidence="4" id="KW-0105">Cadmium resistance</keyword>
<feature type="coiled-coil region" evidence="6">
    <location>
        <begin position="136"/>
        <end position="163"/>
    </location>
</feature>